<dbReference type="InterPro" id="IPR004869">
    <property type="entry name" value="MMPL_dom"/>
</dbReference>
<evidence type="ECO:0000256" key="1">
    <source>
        <dbReference type="ARBA" id="ARBA00004651"/>
    </source>
</evidence>
<evidence type="ECO:0000256" key="6">
    <source>
        <dbReference type="SAM" id="Phobius"/>
    </source>
</evidence>
<evidence type="ECO:0000256" key="2">
    <source>
        <dbReference type="ARBA" id="ARBA00022475"/>
    </source>
</evidence>
<comment type="subcellular location">
    <subcellularLocation>
        <location evidence="1">Cell membrane</location>
        <topology evidence="1">Multi-pass membrane protein</topology>
    </subcellularLocation>
</comment>
<evidence type="ECO:0000256" key="4">
    <source>
        <dbReference type="ARBA" id="ARBA00022989"/>
    </source>
</evidence>
<keyword evidence="2" id="KW-1003">Cell membrane</keyword>
<dbReference type="Pfam" id="PF03176">
    <property type="entry name" value="MMPL"/>
    <property type="match status" value="2"/>
</dbReference>
<feature type="transmembrane region" description="Helical" evidence="6">
    <location>
        <begin position="652"/>
        <end position="675"/>
    </location>
</feature>
<dbReference type="EMBL" id="JAHQCX010000020">
    <property type="protein sequence ID" value="MBU9728555.1"/>
    <property type="molecule type" value="Genomic_DNA"/>
</dbReference>
<comment type="caution">
    <text evidence="8">The sequence shown here is derived from an EMBL/GenBank/DDBJ whole genome shotgun (WGS) entry which is preliminary data.</text>
</comment>
<proteinExistence type="predicted"/>
<feature type="transmembrane region" description="Helical" evidence="6">
    <location>
        <begin position="236"/>
        <end position="254"/>
    </location>
</feature>
<dbReference type="PANTHER" id="PTHR33406">
    <property type="entry name" value="MEMBRANE PROTEIN MJ1562-RELATED"/>
    <property type="match status" value="1"/>
</dbReference>
<feature type="domain" description="Membrane transport protein MMPL" evidence="7">
    <location>
        <begin position="455"/>
        <end position="675"/>
    </location>
</feature>
<keyword evidence="9" id="KW-1185">Reference proteome</keyword>
<feature type="transmembrane region" description="Helical" evidence="6">
    <location>
        <begin position="352"/>
        <end position="373"/>
    </location>
</feature>
<keyword evidence="3 6" id="KW-0812">Transmembrane</keyword>
<feature type="transmembrane region" description="Helical" evidence="6">
    <location>
        <begin position="308"/>
        <end position="331"/>
    </location>
</feature>
<feature type="transmembrane region" description="Helical" evidence="6">
    <location>
        <begin position="179"/>
        <end position="197"/>
    </location>
</feature>
<feature type="transmembrane region" description="Helical" evidence="6">
    <location>
        <begin position="616"/>
        <end position="640"/>
    </location>
</feature>
<keyword evidence="4 6" id="KW-1133">Transmembrane helix</keyword>
<feature type="transmembrane region" description="Helical" evidence="6">
    <location>
        <begin position="548"/>
        <end position="568"/>
    </location>
</feature>
<evidence type="ECO:0000313" key="8">
    <source>
        <dbReference type="EMBL" id="MBU9728555.1"/>
    </source>
</evidence>
<feature type="transmembrane region" description="Helical" evidence="6">
    <location>
        <begin position="21"/>
        <end position="40"/>
    </location>
</feature>
<dbReference type="RefSeq" id="WP_158352971.1">
    <property type="nucleotide sequence ID" value="NZ_JAHQCX010000020.1"/>
</dbReference>
<dbReference type="Proteomes" id="UP001314681">
    <property type="component" value="Unassembled WGS sequence"/>
</dbReference>
<name>A0ABS6KDF9_9FIRM</name>
<organism evidence="8 9">
    <name type="scientific">Diplocloster modestus</name>
    <dbReference type="NCBI Taxonomy" id="2850322"/>
    <lineage>
        <taxon>Bacteria</taxon>
        <taxon>Bacillati</taxon>
        <taxon>Bacillota</taxon>
        <taxon>Clostridia</taxon>
        <taxon>Lachnospirales</taxon>
        <taxon>Lachnospiraceae</taxon>
        <taxon>Diplocloster</taxon>
    </lineage>
</organism>
<dbReference type="PANTHER" id="PTHR33406:SF13">
    <property type="entry name" value="MEMBRANE PROTEIN YDFJ"/>
    <property type="match status" value="1"/>
</dbReference>
<dbReference type="Gene3D" id="1.20.1640.10">
    <property type="entry name" value="Multidrug efflux transporter AcrB transmembrane domain"/>
    <property type="match status" value="2"/>
</dbReference>
<evidence type="ECO:0000313" key="9">
    <source>
        <dbReference type="Proteomes" id="UP001314681"/>
    </source>
</evidence>
<feature type="transmembrane region" description="Helical" evidence="6">
    <location>
        <begin position="574"/>
        <end position="595"/>
    </location>
</feature>
<gene>
    <name evidence="8" type="ORF">KTH90_21415</name>
</gene>
<feature type="domain" description="Membrane transport protein MMPL" evidence="7">
    <location>
        <begin position="152"/>
        <end position="353"/>
    </location>
</feature>
<evidence type="ECO:0000259" key="7">
    <source>
        <dbReference type="Pfam" id="PF03176"/>
    </source>
</evidence>
<feature type="transmembrane region" description="Helical" evidence="6">
    <location>
        <begin position="524"/>
        <end position="541"/>
    </location>
</feature>
<feature type="transmembrane region" description="Helical" evidence="6">
    <location>
        <begin position="204"/>
        <end position="224"/>
    </location>
</feature>
<sequence length="694" mass="76126">MKTEVIFLEILSKHLLKHKKSVTVLFLTAALTFGLLIPLVKINYNMADYLPEHAQSTKALQIMADEFGGSVPNIRIMVPISSIPEALSFKRQLEAMGGISEVLWLDSAADLKQPLQMLDPDTVGTYYKDGMALFDATISPGGEAAAVEALYRLVGTGGALSGEAVTIASAQEMAQTETLRAMLILVPLILLILLLFTSSWIEPLFFLLAIGVAVLINLGTNLFLGEISFITQAVSPILQLAVSLDYAIFLLHRFSECRQEVEDPQLAMQMAMKKAFSAIAASAATTLFGFVALSFMKFRIGPDLSLNLVKGILLSFLSVMIFLPAITMCFYKWIDKTRHRQLLPVWKGIGKFALRLRIPVLVLMALLIIPGYLAQSRASFTYGMGDNSPGSRLMKDAEAINDTFGESTAIVLLVPRGDMAAERELGLTLKKLDPVTGVISYTTMADAAIPSDYLDASVTSQFYSEHYARIIVNTDTKEEGTVAFDTVEQVMAAAHSLYPEGVYSCGESVNLYDMKTAVTADNRLVNLIALLSIALVLLLTFRSLTFPLLLLLTIETAIWINLAVPYFQDSTLNYLGFLVINTVQLGATVDYAILLSDRYKENRKNLPARESLCKTLADNYLSILVSGSILSSAGFCLYLTSSNQIISQLGLLLGRGTILSMLMVLLFLPALLLLFDPLLRITTIRSNFYRKGRS</sequence>
<evidence type="ECO:0000256" key="5">
    <source>
        <dbReference type="ARBA" id="ARBA00023136"/>
    </source>
</evidence>
<protein>
    <submittedName>
        <fullName evidence="8">MMPL family transporter</fullName>
    </submittedName>
</protein>
<evidence type="ECO:0000256" key="3">
    <source>
        <dbReference type="ARBA" id="ARBA00022692"/>
    </source>
</evidence>
<accession>A0ABS6KDF9</accession>
<feature type="transmembrane region" description="Helical" evidence="6">
    <location>
        <begin position="275"/>
        <end position="296"/>
    </location>
</feature>
<keyword evidence="5 6" id="KW-0472">Membrane</keyword>
<dbReference type="InterPro" id="IPR050545">
    <property type="entry name" value="Mycobact_MmpL"/>
</dbReference>
<dbReference type="SUPFAM" id="SSF82866">
    <property type="entry name" value="Multidrug efflux transporter AcrB transmembrane domain"/>
    <property type="match status" value="2"/>
</dbReference>
<reference evidence="8 9" key="1">
    <citation type="submission" date="2021-06" db="EMBL/GenBank/DDBJ databases">
        <title>Description of novel taxa of the family Lachnospiraceae.</title>
        <authorList>
            <person name="Chaplin A.V."/>
            <person name="Sokolova S.R."/>
            <person name="Pikina A.P."/>
            <person name="Korzhanova M."/>
            <person name="Belova V."/>
            <person name="Korostin D."/>
            <person name="Efimov B.A."/>
        </authorList>
    </citation>
    <scope>NUCLEOTIDE SEQUENCE [LARGE SCALE GENOMIC DNA]</scope>
    <source>
        <strain evidence="8 9">ASD4241</strain>
    </source>
</reference>